<dbReference type="Gene3D" id="3.40.50.10610">
    <property type="entry name" value="ABC-type transport auxiliary lipoprotein component"/>
    <property type="match status" value="1"/>
</dbReference>
<dbReference type="STRING" id="305900.GV64_12530"/>
<comment type="caution">
    <text evidence="2">The sequence shown here is derived from an EMBL/GenBank/DDBJ whole genome shotgun (WGS) entry which is preliminary data.</text>
</comment>
<dbReference type="PROSITE" id="PS51257">
    <property type="entry name" value="PROKAR_LIPOPROTEIN"/>
    <property type="match status" value="1"/>
</dbReference>
<keyword evidence="3" id="KW-1185">Reference proteome</keyword>
<reference evidence="2 3" key="1">
    <citation type="submission" date="2014-06" db="EMBL/GenBank/DDBJ databases">
        <title>Whole Genome Sequences of Three Symbiotic Endozoicomonas Bacteria.</title>
        <authorList>
            <person name="Neave M.J."/>
            <person name="Apprill A."/>
            <person name="Voolstra C.R."/>
        </authorList>
    </citation>
    <scope>NUCLEOTIDE SEQUENCE [LARGE SCALE GENOMIC DNA]</scope>
    <source>
        <strain evidence="2 3">DSM 22380</strain>
    </source>
</reference>
<dbReference type="Pfam" id="PF05643">
    <property type="entry name" value="GNA1162-like"/>
    <property type="match status" value="1"/>
</dbReference>
<dbReference type="Proteomes" id="UP000027997">
    <property type="component" value="Unassembled WGS sequence"/>
</dbReference>
<gene>
    <name evidence="2" type="ORF">GV64_12530</name>
</gene>
<dbReference type="EMBL" id="JOJP01000001">
    <property type="protein sequence ID" value="KEI71458.1"/>
    <property type="molecule type" value="Genomic_DNA"/>
</dbReference>
<name>A0A081KBD2_9GAMM</name>
<dbReference type="InterPro" id="IPR008517">
    <property type="entry name" value="GNA1162-like"/>
</dbReference>
<evidence type="ECO:0000256" key="1">
    <source>
        <dbReference type="SAM" id="SignalP"/>
    </source>
</evidence>
<protein>
    <recommendedName>
        <fullName evidence="4">Lipoprotein</fullName>
    </recommendedName>
</protein>
<dbReference type="AlphaFoldDB" id="A0A081KBD2"/>
<dbReference type="RefSeq" id="WP_020583056.1">
    <property type="nucleotide sequence ID" value="NZ_JOJP01000001.1"/>
</dbReference>
<evidence type="ECO:0000313" key="2">
    <source>
        <dbReference type="EMBL" id="KEI71458.1"/>
    </source>
</evidence>
<keyword evidence="1" id="KW-0732">Signal</keyword>
<feature type="signal peptide" evidence="1">
    <location>
        <begin position="1"/>
        <end position="20"/>
    </location>
</feature>
<accession>A0A081KBD2</accession>
<evidence type="ECO:0008006" key="4">
    <source>
        <dbReference type="Google" id="ProtNLM"/>
    </source>
</evidence>
<feature type="chain" id="PRO_5001758756" description="Lipoprotein" evidence="1">
    <location>
        <begin position="21"/>
        <end position="213"/>
    </location>
</feature>
<evidence type="ECO:0000313" key="3">
    <source>
        <dbReference type="Proteomes" id="UP000027997"/>
    </source>
</evidence>
<organism evidence="2 3">
    <name type="scientific">Endozoicomonas elysicola</name>
    <dbReference type="NCBI Taxonomy" id="305900"/>
    <lineage>
        <taxon>Bacteria</taxon>
        <taxon>Pseudomonadati</taxon>
        <taxon>Pseudomonadota</taxon>
        <taxon>Gammaproteobacteria</taxon>
        <taxon>Oceanospirillales</taxon>
        <taxon>Endozoicomonadaceae</taxon>
        <taxon>Endozoicomonas</taxon>
    </lineage>
</organism>
<proteinExistence type="predicted"/>
<sequence length="213" mass="23357">MKKWLLVIGISLLAGCAAQAPKEMDFSAFKQENPHSILVVPVINDSVDVDAPNYFLSTISVPLAEKGYYVFPVNTVKTVLEGEGLYDANLVHSADPVRLGNMFGADAILYVTINEWDAQYVVLSTTVTVSFTYRIVSGKSGEELWTAQKTMQYTPQQNNSSGSPLADLLVMAVSAAITRAAPNYMPLTQQANYQVLYIDPTKLPEGPYRKPKS</sequence>
<dbReference type="eggNOG" id="COG4380">
    <property type="taxonomic scope" value="Bacteria"/>
</dbReference>